<protein>
    <recommendedName>
        <fullName evidence="4">Protein yellow</fullName>
    </recommendedName>
</protein>
<proteinExistence type="inferred from homology"/>
<dbReference type="PRINTS" id="PR01366">
    <property type="entry name" value="ROYALJELLY"/>
</dbReference>
<dbReference type="OrthoDB" id="7776143at2759"/>
<keyword evidence="6 8" id="KW-0732">Signal</keyword>
<dbReference type="PANTHER" id="PTHR10009:SF14">
    <property type="entry name" value="PROTEIN YELLOW"/>
    <property type="match status" value="1"/>
</dbReference>
<keyword evidence="5" id="KW-0964">Secreted</keyword>
<sequence length="432" mass="49928">MTTTVKIIVLVASAQIAFATIKLQEHFEWNILDFDYADENVKIRDLFTGRYKPENGLPVGIEIWKDKFFVTVPRWKEGIPSTLNYVELNSPVKNPSLIPYPDLKSNELGNCKEGLSTVYRVHADKCDRLWVLDTGTYGIAETMQSVCPYAINIFDLKTNKKIRRYEFRPEDTNQNTFIANILVDMERSCDDAYAYFSDELGYGLIVYSYKENKSWRFTHSYFMPDPLKGDFNIDGLNFQWGEEGIFGMSLSPKTKAGDRLVYFSPLASHREFVVSNKVLQNSSKVGNSYKDFYALNEREHGHLTAKIMDEDGIQFMNMIDKNAVGCWNSKYVYDSKNIDIVDKDDVGLIFPCDLKIDKYRNLWVMSDRMSNFLVASLDYKEVNFRVYFAPINVLLKDTVCENKKVIKVHEPLEQFAGHKLVFPYLGSENLLF</sequence>
<evidence type="ECO:0000313" key="9">
    <source>
        <dbReference type="EMBL" id="VEN64320.1"/>
    </source>
</evidence>
<evidence type="ECO:0000256" key="1">
    <source>
        <dbReference type="ARBA" id="ARBA00002855"/>
    </source>
</evidence>
<evidence type="ECO:0000256" key="6">
    <source>
        <dbReference type="ARBA" id="ARBA00022729"/>
    </source>
</evidence>
<dbReference type="GO" id="GO:0005576">
    <property type="term" value="C:extracellular region"/>
    <property type="evidence" value="ECO:0007669"/>
    <property type="project" value="UniProtKB-SubCell"/>
</dbReference>
<accession>A0A653DX28</accession>
<dbReference type="AlphaFoldDB" id="A0A653DX28"/>
<dbReference type="InterPro" id="IPR011042">
    <property type="entry name" value="6-blade_b-propeller_TolB-like"/>
</dbReference>
<dbReference type="Proteomes" id="UP000410492">
    <property type="component" value="Unassembled WGS sequence"/>
</dbReference>
<name>A0A653DX28_CALMS</name>
<feature type="signal peptide" evidence="8">
    <location>
        <begin position="1"/>
        <end position="19"/>
    </location>
</feature>
<keyword evidence="7" id="KW-0325">Glycoprotein</keyword>
<dbReference type="EMBL" id="CAACVG010015275">
    <property type="protein sequence ID" value="VEN64320.1"/>
    <property type="molecule type" value="Genomic_DNA"/>
</dbReference>
<organism evidence="9 10">
    <name type="scientific">Callosobruchus maculatus</name>
    <name type="common">Southern cowpea weevil</name>
    <name type="synonym">Pulse bruchid</name>
    <dbReference type="NCBI Taxonomy" id="64391"/>
    <lineage>
        <taxon>Eukaryota</taxon>
        <taxon>Metazoa</taxon>
        <taxon>Ecdysozoa</taxon>
        <taxon>Arthropoda</taxon>
        <taxon>Hexapoda</taxon>
        <taxon>Insecta</taxon>
        <taxon>Pterygota</taxon>
        <taxon>Neoptera</taxon>
        <taxon>Endopterygota</taxon>
        <taxon>Coleoptera</taxon>
        <taxon>Polyphaga</taxon>
        <taxon>Cucujiformia</taxon>
        <taxon>Chrysomeloidea</taxon>
        <taxon>Chrysomelidae</taxon>
        <taxon>Bruchinae</taxon>
        <taxon>Bruchini</taxon>
        <taxon>Callosobruchus</taxon>
    </lineage>
</organism>
<evidence type="ECO:0000256" key="3">
    <source>
        <dbReference type="ARBA" id="ARBA00009127"/>
    </source>
</evidence>
<evidence type="ECO:0000256" key="5">
    <source>
        <dbReference type="ARBA" id="ARBA00022525"/>
    </source>
</evidence>
<reference evidence="9 10" key="1">
    <citation type="submission" date="2019-01" db="EMBL/GenBank/DDBJ databases">
        <authorList>
            <person name="Sayadi A."/>
        </authorList>
    </citation>
    <scope>NUCLEOTIDE SEQUENCE [LARGE SCALE GENOMIC DNA]</scope>
</reference>
<evidence type="ECO:0000313" key="10">
    <source>
        <dbReference type="Proteomes" id="UP000410492"/>
    </source>
</evidence>
<keyword evidence="10" id="KW-1185">Reference proteome</keyword>
<evidence type="ECO:0000256" key="8">
    <source>
        <dbReference type="SAM" id="SignalP"/>
    </source>
</evidence>
<comment type="subcellular location">
    <subcellularLocation>
        <location evidence="2">Secreted</location>
    </subcellularLocation>
</comment>
<dbReference type="Pfam" id="PF03022">
    <property type="entry name" value="MRJP"/>
    <property type="match status" value="1"/>
</dbReference>
<comment type="similarity">
    <text evidence="3">Belongs to the major royal jelly protein family.</text>
</comment>
<gene>
    <name evidence="9" type="ORF">CALMAC_LOCUS20874</name>
</gene>
<evidence type="ECO:0000256" key="4">
    <source>
        <dbReference type="ARBA" id="ARBA00014360"/>
    </source>
</evidence>
<dbReference type="Gene3D" id="2.120.10.30">
    <property type="entry name" value="TolB, C-terminal domain"/>
    <property type="match status" value="1"/>
</dbReference>
<feature type="chain" id="PRO_5024994443" description="Protein yellow" evidence="8">
    <location>
        <begin position="20"/>
        <end position="432"/>
    </location>
</feature>
<dbReference type="PANTHER" id="PTHR10009">
    <property type="entry name" value="PROTEIN YELLOW-RELATED"/>
    <property type="match status" value="1"/>
</dbReference>
<dbReference type="InterPro" id="IPR017996">
    <property type="entry name" value="MRJP/yellow-related"/>
</dbReference>
<comment type="function">
    <text evidence="1">Controls the pigmentation pattern of the adult cuticle and larval mouth parts.</text>
</comment>
<evidence type="ECO:0000256" key="7">
    <source>
        <dbReference type="ARBA" id="ARBA00023180"/>
    </source>
</evidence>
<evidence type="ECO:0000256" key="2">
    <source>
        <dbReference type="ARBA" id="ARBA00004613"/>
    </source>
</evidence>